<name>A0ABD1Y9L1_9MARC</name>
<evidence type="ECO:0000313" key="2">
    <source>
        <dbReference type="Proteomes" id="UP001605036"/>
    </source>
</evidence>
<dbReference type="Proteomes" id="UP001605036">
    <property type="component" value="Unassembled WGS sequence"/>
</dbReference>
<keyword evidence="2" id="KW-1185">Reference proteome</keyword>
<dbReference type="AlphaFoldDB" id="A0ABD1Y9L1"/>
<evidence type="ECO:0000313" key="1">
    <source>
        <dbReference type="EMBL" id="KAL2623451.1"/>
    </source>
</evidence>
<dbReference type="EMBL" id="JBHFFA010000006">
    <property type="protein sequence ID" value="KAL2623451.1"/>
    <property type="molecule type" value="Genomic_DNA"/>
</dbReference>
<gene>
    <name evidence="1" type="ORF">R1flu_003656</name>
</gene>
<organism evidence="1 2">
    <name type="scientific">Riccia fluitans</name>
    <dbReference type="NCBI Taxonomy" id="41844"/>
    <lineage>
        <taxon>Eukaryota</taxon>
        <taxon>Viridiplantae</taxon>
        <taxon>Streptophyta</taxon>
        <taxon>Embryophyta</taxon>
        <taxon>Marchantiophyta</taxon>
        <taxon>Marchantiopsida</taxon>
        <taxon>Marchantiidae</taxon>
        <taxon>Marchantiales</taxon>
        <taxon>Ricciaceae</taxon>
        <taxon>Riccia</taxon>
    </lineage>
</organism>
<protein>
    <submittedName>
        <fullName evidence="1">Uncharacterized protein</fullName>
    </submittedName>
</protein>
<accession>A0ABD1Y9L1</accession>
<sequence>MFPQYSAMERRKGGLAYVCQPTHSSVSMISFVRRRPVSRLHGTLELTGIHQLLKVLQKEGRLCRMVRLGFSYHRKVVLRIETDEVSEFGPVTRFSVLRGLGIGELGSRLVV</sequence>
<proteinExistence type="predicted"/>
<comment type="caution">
    <text evidence="1">The sequence shown here is derived from an EMBL/GenBank/DDBJ whole genome shotgun (WGS) entry which is preliminary data.</text>
</comment>
<reference evidence="1 2" key="1">
    <citation type="submission" date="2024-09" db="EMBL/GenBank/DDBJ databases">
        <title>Chromosome-scale assembly of Riccia fluitans.</title>
        <authorList>
            <person name="Paukszto L."/>
            <person name="Sawicki J."/>
            <person name="Karawczyk K."/>
            <person name="Piernik-Szablinska J."/>
            <person name="Szczecinska M."/>
            <person name="Mazdziarz M."/>
        </authorList>
    </citation>
    <scope>NUCLEOTIDE SEQUENCE [LARGE SCALE GENOMIC DNA]</scope>
    <source>
        <strain evidence="1">Rf_01</strain>
        <tissue evidence="1">Aerial parts of the thallus</tissue>
    </source>
</reference>